<dbReference type="EMBL" id="JAQQPM010000006">
    <property type="protein sequence ID" value="KAK2072525.1"/>
    <property type="molecule type" value="Genomic_DNA"/>
</dbReference>
<evidence type="ECO:0000313" key="4">
    <source>
        <dbReference type="Proteomes" id="UP001217918"/>
    </source>
</evidence>
<feature type="region of interest" description="Disordered" evidence="1">
    <location>
        <begin position="168"/>
        <end position="190"/>
    </location>
</feature>
<dbReference type="PANTHER" id="PTHR30399:SF1">
    <property type="entry name" value="UTP PYROPHOSPHATASE"/>
    <property type="match status" value="1"/>
</dbReference>
<feature type="compositionally biased region" description="Basic and acidic residues" evidence="1">
    <location>
        <begin position="351"/>
        <end position="368"/>
    </location>
</feature>
<dbReference type="InterPro" id="IPR053136">
    <property type="entry name" value="UTP_pyrophosphatase-like"/>
</dbReference>
<sequence>MPVGIQRLNAKRTQPNERIVFIKPLKGPDESVAQDFLERIAAQCLPIMKENCLSVMSLEEYEPNPEFVGRNFNAGEVVQLVLKSRSGRWLPFDYVQMVMMHELAHCKQMNHSKAFWAVRNQYADHMRMLWSRGYTGEGLWGRGAFLGTGAWETNAIRPDEHLPEHLCGGTYRSRGRKRRAKAQPTYQEQKARRILKRFGANGVALGEDARVKRGLEKGRAIGAKPRVAGSKRGRELRAAAALARFGQQKEEEEEEDEEEDKKPKEEDAETESGSEFEDDAADKGTSDAVDINGTKLLDGKGRGMIKVCGDETSEDQDVRNELSELRSSMHHGSGTTSWPQAIKLEPGSGSTRHEQKSKRVDDPKKPELLRNLPPPRRDEDKKQSTTTSTAKEETDVPKDHQAAEAQSSGQKVCPVCSCDNEALSVTCAVCNNVLDPKHVPGTWSCRRTACEGSKYLNAGDCGVCGACGERRAASAR</sequence>
<evidence type="ECO:0000256" key="1">
    <source>
        <dbReference type="SAM" id="MobiDB-lite"/>
    </source>
</evidence>
<dbReference type="Gene3D" id="3.30.2010.10">
    <property type="entry name" value="Metalloproteases ('zincins'), catalytic domain"/>
    <property type="match status" value="1"/>
</dbReference>
<feature type="domain" description="WLM" evidence="2">
    <location>
        <begin position="10"/>
        <end position="246"/>
    </location>
</feature>
<feature type="region of interest" description="Disordered" evidence="1">
    <location>
        <begin position="243"/>
        <end position="403"/>
    </location>
</feature>
<feature type="compositionally biased region" description="Acidic residues" evidence="1">
    <location>
        <begin position="266"/>
        <end position="280"/>
    </location>
</feature>
<proteinExistence type="predicted"/>
<dbReference type="InterPro" id="IPR013536">
    <property type="entry name" value="WLM_dom"/>
</dbReference>
<dbReference type="Pfam" id="PF08325">
    <property type="entry name" value="WLM"/>
    <property type="match status" value="1"/>
</dbReference>
<feature type="compositionally biased region" description="Basic and acidic residues" evidence="1">
    <location>
        <begin position="390"/>
        <end position="402"/>
    </location>
</feature>
<feature type="compositionally biased region" description="Acidic residues" evidence="1">
    <location>
        <begin position="250"/>
        <end position="259"/>
    </location>
</feature>
<dbReference type="AlphaFoldDB" id="A0AAD9MEZ2"/>
<comment type="caution">
    <text evidence="3">The sequence shown here is derived from an EMBL/GenBank/DDBJ whole genome shotgun (WGS) entry which is preliminary data.</text>
</comment>
<name>A0AAD9MEZ2_9PEZI</name>
<evidence type="ECO:0000259" key="2">
    <source>
        <dbReference type="PROSITE" id="PS51397"/>
    </source>
</evidence>
<gene>
    <name evidence="3" type="ORF">P8C59_006873</name>
</gene>
<reference evidence="3" key="1">
    <citation type="journal article" date="2023" name="Mol. Plant Microbe Interact.">
        <title>Elucidating the Obligate Nature and Biological Capacity of an Invasive Fungal Corn Pathogen.</title>
        <authorList>
            <person name="MacCready J.S."/>
            <person name="Roggenkamp E.M."/>
            <person name="Gdanetz K."/>
            <person name="Chilvers M.I."/>
        </authorList>
    </citation>
    <scope>NUCLEOTIDE SEQUENCE</scope>
    <source>
        <strain evidence="3">PM02</strain>
    </source>
</reference>
<dbReference type="PROSITE" id="PS51397">
    <property type="entry name" value="WLM"/>
    <property type="match status" value="1"/>
</dbReference>
<dbReference type="Proteomes" id="UP001217918">
    <property type="component" value="Unassembled WGS sequence"/>
</dbReference>
<accession>A0AAD9MEZ2</accession>
<keyword evidence="4" id="KW-1185">Reference proteome</keyword>
<protein>
    <recommendedName>
        <fullName evidence="2">WLM domain-containing protein</fullName>
    </recommendedName>
</protein>
<evidence type="ECO:0000313" key="3">
    <source>
        <dbReference type="EMBL" id="KAK2072525.1"/>
    </source>
</evidence>
<dbReference type="PANTHER" id="PTHR30399">
    <property type="entry name" value="UNCHARACTERIZED PROTEIN YGJP"/>
    <property type="match status" value="1"/>
</dbReference>
<organism evidence="3 4">
    <name type="scientific">Phyllachora maydis</name>
    <dbReference type="NCBI Taxonomy" id="1825666"/>
    <lineage>
        <taxon>Eukaryota</taxon>
        <taxon>Fungi</taxon>
        <taxon>Dikarya</taxon>
        <taxon>Ascomycota</taxon>
        <taxon>Pezizomycotina</taxon>
        <taxon>Sordariomycetes</taxon>
        <taxon>Sordariomycetidae</taxon>
        <taxon>Phyllachorales</taxon>
        <taxon>Phyllachoraceae</taxon>
        <taxon>Phyllachora</taxon>
    </lineage>
</organism>